<reference evidence="6" key="1">
    <citation type="journal article" date="2019" name="Int. J. Syst. Evol. Microbiol.">
        <title>The Global Catalogue of Microorganisms (GCM) 10K type strain sequencing project: providing services to taxonomists for standard genome sequencing and annotation.</title>
        <authorList>
            <consortium name="The Broad Institute Genomics Platform"/>
            <consortium name="The Broad Institute Genome Sequencing Center for Infectious Disease"/>
            <person name="Wu L."/>
            <person name="Ma J."/>
        </authorList>
    </citation>
    <scope>NUCLEOTIDE SEQUENCE [LARGE SCALE GENOMIC DNA]</scope>
    <source>
        <strain evidence="6">KCTC 42473</strain>
    </source>
</reference>
<organism evidence="5 6">
    <name type="scientific">Paracoccus angustae</name>
    <dbReference type="NCBI Taxonomy" id="1671480"/>
    <lineage>
        <taxon>Bacteria</taxon>
        <taxon>Pseudomonadati</taxon>
        <taxon>Pseudomonadota</taxon>
        <taxon>Alphaproteobacteria</taxon>
        <taxon>Rhodobacterales</taxon>
        <taxon>Paracoccaceae</taxon>
        <taxon>Paracoccus</taxon>
    </lineage>
</organism>
<feature type="signal peptide" evidence="3">
    <location>
        <begin position="1"/>
        <end position="25"/>
    </location>
</feature>
<gene>
    <name evidence="5" type="ORF">ACFOM8_03295</name>
</gene>
<evidence type="ECO:0000256" key="2">
    <source>
        <dbReference type="SAM" id="MobiDB-lite"/>
    </source>
</evidence>
<evidence type="ECO:0000256" key="1">
    <source>
        <dbReference type="PROSITE-ProRule" id="PRU00473"/>
    </source>
</evidence>
<feature type="compositionally biased region" description="Basic and acidic residues" evidence="2">
    <location>
        <begin position="91"/>
        <end position="106"/>
    </location>
</feature>
<dbReference type="SUPFAM" id="SSF103088">
    <property type="entry name" value="OmpA-like"/>
    <property type="match status" value="1"/>
</dbReference>
<protein>
    <submittedName>
        <fullName evidence="5">OmpA family protein</fullName>
    </submittedName>
</protein>
<feature type="compositionally biased region" description="Low complexity" evidence="2">
    <location>
        <begin position="368"/>
        <end position="380"/>
    </location>
</feature>
<feature type="compositionally biased region" description="Basic and acidic residues" evidence="2">
    <location>
        <begin position="72"/>
        <end position="81"/>
    </location>
</feature>
<dbReference type="RefSeq" id="WP_377759290.1">
    <property type="nucleotide sequence ID" value="NZ_JBHRXY010000002.1"/>
</dbReference>
<feature type="compositionally biased region" description="Basic and acidic residues" evidence="2">
    <location>
        <begin position="343"/>
        <end position="356"/>
    </location>
</feature>
<dbReference type="InterPro" id="IPR006665">
    <property type="entry name" value="OmpA-like"/>
</dbReference>
<evidence type="ECO:0000313" key="6">
    <source>
        <dbReference type="Proteomes" id="UP001595539"/>
    </source>
</evidence>
<feature type="chain" id="PRO_5045141057" evidence="3">
    <location>
        <begin position="26"/>
        <end position="680"/>
    </location>
</feature>
<dbReference type="InterPro" id="IPR050330">
    <property type="entry name" value="Bact_OuterMem_StrucFunc"/>
</dbReference>
<dbReference type="PANTHER" id="PTHR30329">
    <property type="entry name" value="STATOR ELEMENT OF FLAGELLAR MOTOR COMPLEX"/>
    <property type="match status" value="1"/>
</dbReference>
<feature type="region of interest" description="Disordered" evidence="2">
    <location>
        <begin position="46"/>
        <end position="388"/>
    </location>
</feature>
<sequence>MRRIIHNTTAIAACLSLLVPQLAQAQIAAAPGDRAADGVPGAAPLVLAQAEREQKPVRAGQAQRDAAEEQPDEPKPRRQRAEPAQPDEPDAPQRAERQRQPERQGTERAPQAERPAQAAREQQRERPADGAEGRAAQQEEKPQRARERAARQSAEEEATQRGQAERPEEPARRQNRDRPEQAARQQNQDRPAEAAREQQADRPAPRRQQAEPDPDRNEDRRPQRAEGDDPLERALEREQQAERPGAPRDGDNAPRRQADQPPARADDAPDEQAVRERLRRDQQQRDTAAEGEGRPQRAGRPASEQTRAPEADAPRSEAARQAARERRAARAAALNEDSQGEVVEQRITEENSRSSDEDFATSLREALQPDSPQQDRQQAQDGDDDSDNDLAKALLLGLGAVAVGTYLNNNRQVALSAPDRVVVTRADGSQELIKDDTALLRQPGSTVATENFDDGSSRTVVTRADGSRVVTIRDADLRVLRRTLISPDGTQTRLIDDTAEVEPVDIATLPAPAPVYDSGVADDEAALREALRREVDIDRRFTLGQIRSIPEVRSLVAPVNIDAITFDSGSAAISPDQARQLSTLGGVIQDAIAENPREVFLIEGHTDLVGSDAANLALSDRRAESVALALTEYFQVPPENLVVQGYGEQFPQVRQDGDVRENRRAAVRRITDLLQTAEAQ</sequence>
<feature type="domain" description="OmpA-like" evidence="4">
    <location>
        <begin position="553"/>
        <end position="678"/>
    </location>
</feature>
<evidence type="ECO:0000259" key="4">
    <source>
        <dbReference type="PROSITE" id="PS51123"/>
    </source>
</evidence>
<dbReference type="Pfam" id="PF00691">
    <property type="entry name" value="OmpA"/>
    <property type="match status" value="1"/>
</dbReference>
<comment type="caution">
    <text evidence="5">The sequence shown here is derived from an EMBL/GenBank/DDBJ whole genome shotgun (WGS) entry which is preliminary data.</text>
</comment>
<dbReference type="EMBL" id="JBHRXY010000002">
    <property type="protein sequence ID" value="MFC3628462.1"/>
    <property type="molecule type" value="Genomic_DNA"/>
</dbReference>
<name>A0ABV7U0A3_9RHOB</name>
<dbReference type="PROSITE" id="PS51123">
    <property type="entry name" value="OMPA_2"/>
    <property type="match status" value="1"/>
</dbReference>
<dbReference type="PANTHER" id="PTHR30329:SF21">
    <property type="entry name" value="LIPOPROTEIN YIAD-RELATED"/>
    <property type="match status" value="1"/>
</dbReference>
<feature type="compositionally biased region" description="Basic and acidic residues" evidence="2">
    <location>
        <begin position="163"/>
        <end position="181"/>
    </location>
</feature>
<feature type="compositionally biased region" description="Basic and acidic residues" evidence="2">
    <location>
        <begin position="190"/>
        <end position="295"/>
    </location>
</feature>
<keyword evidence="1" id="KW-0472">Membrane</keyword>
<dbReference type="Proteomes" id="UP001595539">
    <property type="component" value="Unassembled WGS sequence"/>
</dbReference>
<dbReference type="CDD" id="cd07185">
    <property type="entry name" value="OmpA_C-like"/>
    <property type="match status" value="1"/>
</dbReference>
<accession>A0ABV7U0A3</accession>
<keyword evidence="3" id="KW-0732">Signal</keyword>
<dbReference type="InterPro" id="IPR036737">
    <property type="entry name" value="OmpA-like_sf"/>
</dbReference>
<feature type="compositionally biased region" description="Basic and acidic residues" evidence="2">
    <location>
        <begin position="307"/>
        <end position="328"/>
    </location>
</feature>
<feature type="compositionally biased region" description="Low complexity" evidence="2">
    <location>
        <begin position="107"/>
        <end position="120"/>
    </location>
</feature>
<evidence type="ECO:0000313" key="5">
    <source>
        <dbReference type="EMBL" id="MFC3628462.1"/>
    </source>
</evidence>
<feature type="compositionally biased region" description="Basic and acidic residues" evidence="2">
    <location>
        <begin position="121"/>
        <end position="154"/>
    </location>
</feature>
<proteinExistence type="predicted"/>
<keyword evidence="6" id="KW-1185">Reference proteome</keyword>
<dbReference type="Gene3D" id="3.30.1330.60">
    <property type="entry name" value="OmpA-like domain"/>
    <property type="match status" value="1"/>
</dbReference>
<evidence type="ECO:0000256" key="3">
    <source>
        <dbReference type="SAM" id="SignalP"/>
    </source>
</evidence>